<gene>
    <name evidence="2" type="ORF">SDRG_02385</name>
</gene>
<feature type="non-terminal residue" evidence="2">
    <location>
        <position position="1"/>
    </location>
</feature>
<dbReference type="OMA" id="MVEPIFS"/>
<dbReference type="RefSeq" id="XP_008606193.1">
    <property type="nucleotide sequence ID" value="XM_008607971.1"/>
</dbReference>
<accession>T0QQW5</accession>
<reference evidence="2 3" key="1">
    <citation type="submission" date="2012-04" db="EMBL/GenBank/DDBJ databases">
        <title>The Genome Sequence of Saprolegnia declina VS20.</title>
        <authorList>
            <consortium name="The Broad Institute Genome Sequencing Platform"/>
            <person name="Russ C."/>
            <person name="Nusbaum C."/>
            <person name="Tyler B."/>
            <person name="van West P."/>
            <person name="Dieguez-Uribeondo J."/>
            <person name="de Bruijn I."/>
            <person name="Tripathy S."/>
            <person name="Jiang R."/>
            <person name="Young S.K."/>
            <person name="Zeng Q."/>
            <person name="Gargeya S."/>
            <person name="Fitzgerald M."/>
            <person name="Haas B."/>
            <person name="Abouelleil A."/>
            <person name="Alvarado L."/>
            <person name="Arachchi H.M."/>
            <person name="Berlin A."/>
            <person name="Chapman S.B."/>
            <person name="Goldberg J."/>
            <person name="Griggs A."/>
            <person name="Gujja S."/>
            <person name="Hansen M."/>
            <person name="Howarth C."/>
            <person name="Imamovic A."/>
            <person name="Larimer J."/>
            <person name="McCowen C."/>
            <person name="Montmayeur A."/>
            <person name="Murphy C."/>
            <person name="Neiman D."/>
            <person name="Pearson M."/>
            <person name="Priest M."/>
            <person name="Roberts A."/>
            <person name="Saif S."/>
            <person name="Shea T."/>
            <person name="Sisk P."/>
            <person name="Sykes S."/>
            <person name="Wortman J."/>
            <person name="Nusbaum C."/>
            <person name="Birren B."/>
        </authorList>
    </citation>
    <scope>NUCLEOTIDE SEQUENCE [LARGE SCALE GENOMIC DNA]</scope>
    <source>
        <strain evidence="2 3">VS20</strain>
    </source>
</reference>
<feature type="transmembrane region" description="Helical" evidence="1">
    <location>
        <begin position="105"/>
        <end position="128"/>
    </location>
</feature>
<dbReference type="VEuPathDB" id="FungiDB:SDRG_02385"/>
<feature type="transmembrane region" description="Helical" evidence="1">
    <location>
        <begin position="24"/>
        <end position="45"/>
    </location>
</feature>
<keyword evidence="1" id="KW-0472">Membrane</keyword>
<evidence type="ECO:0000313" key="2">
    <source>
        <dbReference type="EMBL" id="EQC40494.1"/>
    </source>
</evidence>
<keyword evidence="1" id="KW-1133">Transmembrane helix</keyword>
<evidence type="ECO:0000313" key="3">
    <source>
        <dbReference type="Proteomes" id="UP000030762"/>
    </source>
</evidence>
<dbReference type="OrthoDB" id="10359487at2759"/>
<evidence type="ECO:0000256" key="1">
    <source>
        <dbReference type="SAM" id="Phobius"/>
    </source>
</evidence>
<keyword evidence="3" id="KW-1185">Reference proteome</keyword>
<name>T0QQW5_SAPDV</name>
<dbReference type="Proteomes" id="UP000030762">
    <property type="component" value="Unassembled WGS sequence"/>
</dbReference>
<dbReference type="InParanoid" id="T0QQW5"/>
<sequence>WLRNLLEAGHLPIVEIMPLPPTTYAIIGASTILPSLCIGYGAGLIGKSLAEKSTGRDAVIVRPLDAVLFGITAFVGCKITGDAALRRFTPRTPTAEAIFSVVKPNVSQTIFVGALIAGAYVFHVVGAMPVRASTSSSMATSSKD</sequence>
<proteinExistence type="predicted"/>
<dbReference type="EMBL" id="JH767136">
    <property type="protein sequence ID" value="EQC40494.1"/>
    <property type="molecule type" value="Genomic_DNA"/>
</dbReference>
<organism evidence="2 3">
    <name type="scientific">Saprolegnia diclina (strain VS20)</name>
    <dbReference type="NCBI Taxonomy" id="1156394"/>
    <lineage>
        <taxon>Eukaryota</taxon>
        <taxon>Sar</taxon>
        <taxon>Stramenopiles</taxon>
        <taxon>Oomycota</taxon>
        <taxon>Saprolegniomycetes</taxon>
        <taxon>Saprolegniales</taxon>
        <taxon>Saprolegniaceae</taxon>
        <taxon>Saprolegnia</taxon>
    </lineage>
</organism>
<dbReference type="AlphaFoldDB" id="T0QQW5"/>
<dbReference type="GeneID" id="19943112"/>
<protein>
    <submittedName>
        <fullName evidence="2">Uncharacterized protein</fullName>
    </submittedName>
</protein>
<keyword evidence="1" id="KW-0812">Transmembrane</keyword>